<feature type="domain" description="Gp5/Type VI secretion system Vgr protein OB-fold" evidence="2">
    <location>
        <begin position="385"/>
        <end position="451"/>
    </location>
</feature>
<dbReference type="PANTHER" id="PTHR32305:SF11">
    <property type="entry name" value="TYPE VI SECRETION SYSTEM SPIKE PROTEIN VGRG3"/>
    <property type="match status" value="1"/>
</dbReference>
<dbReference type="Pfam" id="PF22178">
    <property type="entry name" value="Gp5_trimer_C"/>
    <property type="match status" value="1"/>
</dbReference>
<dbReference type="InterPro" id="IPR006531">
    <property type="entry name" value="Gp5/Vgr_OB"/>
</dbReference>
<accession>A0ABN6UN65</accession>
<dbReference type="NCBIfam" id="TIGR03361">
    <property type="entry name" value="VI_Rhs_Vgr"/>
    <property type="match status" value="1"/>
</dbReference>
<dbReference type="InterPro" id="IPR006533">
    <property type="entry name" value="T6SS_Vgr_RhsGE"/>
</dbReference>
<dbReference type="InterPro" id="IPR050708">
    <property type="entry name" value="T6SS_VgrG/RHS"/>
</dbReference>
<name>A0ABN6UN65_9GAMM</name>
<evidence type="ECO:0000259" key="2">
    <source>
        <dbReference type="Pfam" id="PF04717"/>
    </source>
</evidence>
<organism evidence="4 5">
    <name type="scientific">Lysobacter auxotrophicus</name>
    <dbReference type="NCBI Taxonomy" id="2992573"/>
    <lineage>
        <taxon>Bacteria</taxon>
        <taxon>Pseudomonadati</taxon>
        <taxon>Pseudomonadota</taxon>
        <taxon>Gammaproteobacteria</taxon>
        <taxon>Lysobacterales</taxon>
        <taxon>Lysobacteraceae</taxon>
        <taxon>Lysobacter</taxon>
    </lineage>
</organism>
<gene>
    <name evidence="4" type="primary">vgrG</name>
    <name evidence="4" type="ORF">LA521A_29970</name>
</gene>
<dbReference type="Gene3D" id="4.10.220.110">
    <property type="match status" value="1"/>
</dbReference>
<dbReference type="Gene3D" id="2.30.110.50">
    <property type="match status" value="1"/>
</dbReference>
<protein>
    <submittedName>
        <fullName evidence="4">Type VI secretion system tip protein VgrG</fullName>
    </submittedName>
</protein>
<dbReference type="SUPFAM" id="SSF69279">
    <property type="entry name" value="Phage tail proteins"/>
    <property type="match status" value="2"/>
</dbReference>
<feature type="domain" description="Gp5/Type VI secretion system Vgr C-terminal trimerisation" evidence="3">
    <location>
        <begin position="468"/>
        <end position="535"/>
    </location>
</feature>
<dbReference type="Pfam" id="PF05954">
    <property type="entry name" value="Phage_GPD"/>
    <property type="match status" value="1"/>
</dbReference>
<evidence type="ECO:0000313" key="4">
    <source>
        <dbReference type="EMBL" id="BDU17796.1"/>
    </source>
</evidence>
<dbReference type="InterPro" id="IPR017847">
    <property type="entry name" value="T6SS_RhsGE_Vgr_subset"/>
</dbReference>
<dbReference type="Gene3D" id="2.40.50.230">
    <property type="entry name" value="Gp5 N-terminal domain"/>
    <property type="match status" value="1"/>
</dbReference>
<evidence type="ECO:0000313" key="5">
    <source>
        <dbReference type="Proteomes" id="UP001317822"/>
    </source>
</evidence>
<dbReference type="PANTHER" id="PTHR32305">
    <property type="match status" value="1"/>
</dbReference>
<sequence>MAHQSDVRFRFLVGEQSLDVVRFELTEGVSQAFRLNLELSSVDDAIDGAGLLDQDAVFTIERDGIPDRTVAGIVTAFEQGNSGHRFTRYRAVVESPLARLALRHNSRIFQQVNAPEILATVLKEHRLQGAKTTYLAKHEPREFAVQYREHDDRFLYRLATEEGIVYWHQTEGAQSRLVLSDRIDTAPTLDGEVLYQPVTAGDAPVPHVRHFAHRRQLAPTRATQREYSFHNPPYNQEHGTRAWAAEQAAGDFEFYDYAAGYKKDEVGRPFTRTKLSGLRNLAEHALIEGDDARLWPGLAFELTGHSNEALNVRWRVITMRHRGEQAVSQEADAAGAEHGSRYDYNATVVPAHYDWKPEPAPHPVIDGPQVAEVVGPENEEIYTDVHGRIKVYFPWDREGDRKESSSCWIRVSQGWAGAMYGFMAVPRVGHEVIVSFLDGRIDQPIVTGRAYNAANRPPYELPLHKTRTTFKTQTHKGKGYNELRFEDEAGQEEIFVHAQKDQNIVVENDETTKVGHDRSEDVGNDETIQIGHDRSGLCNGPFRSAYLPAYRAPCD</sequence>
<dbReference type="Pfam" id="PF04717">
    <property type="entry name" value="Phage_base_V"/>
    <property type="match status" value="1"/>
</dbReference>
<evidence type="ECO:0000256" key="1">
    <source>
        <dbReference type="ARBA" id="ARBA00005558"/>
    </source>
</evidence>
<dbReference type="InterPro" id="IPR037026">
    <property type="entry name" value="Vgr_OB-fold_dom_sf"/>
</dbReference>
<comment type="similarity">
    <text evidence="1">Belongs to the VgrG protein family.</text>
</comment>
<reference evidence="4 5" key="1">
    <citation type="journal article" date="2023" name="Int. J. Syst. Evol. Microbiol.">
        <title>Physiological and genomic analyses of cobalamin (vitamin B12)-auxotrophy of Lysobacter auxotrophicus sp. nov., a methionine-auxotrophic chitinolytic bacterium isolated from chitin-treated soil.</title>
        <authorList>
            <person name="Saito A."/>
            <person name="Dohra H."/>
            <person name="Hamada M."/>
            <person name="Moriuchi R."/>
            <person name="Kotsuchibashi Y."/>
            <person name="Mori K."/>
        </authorList>
    </citation>
    <scope>NUCLEOTIDE SEQUENCE [LARGE SCALE GENOMIC DNA]</scope>
    <source>
        <strain evidence="4 5">5-21a</strain>
    </source>
</reference>
<dbReference type="SUPFAM" id="SSF69349">
    <property type="entry name" value="Phage fibre proteins"/>
    <property type="match status" value="1"/>
</dbReference>
<dbReference type="NCBIfam" id="TIGR01646">
    <property type="entry name" value="vgr_GE"/>
    <property type="match status" value="1"/>
</dbReference>
<dbReference type="Proteomes" id="UP001317822">
    <property type="component" value="Chromosome"/>
</dbReference>
<proteinExistence type="inferred from homology"/>
<dbReference type="RefSeq" id="WP_281779702.1">
    <property type="nucleotide sequence ID" value="NZ_AP027041.1"/>
</dbReference>
<dbReference type="Gene3D" id="3.55.50.10">
    <property type="entry name" value="Baseplate protein-like domains"/>
    <property type="match status" value="1"/>
</dbReference>
<dbReference type="EMBL" id="AP027041">
    <property type="protein sequence ID" value="BDU17796.1"/>
    <property type="molecule type" value="Genomic_DNA"/>
</dbReference>
<dbReference type="SUPFAM" id="SSF69255">
    <property type="entry name" value="gp5 N-terminal domain-like"/>
    <property type="match status" value="1"/>
</dbReference>
<dbReference type="InterPro" id="IPR054030">
    <property type="entry name" value="Gp5_Vgr_C"/>
</dbReference>
<keyword evidence="5" id="KW-1185">Reference proteome</keyword>
<evidence type="ECO:0000259" key="3">
    <source>
        <dbReference type="Pfam" id="PF22178"/>
    </source>
</evidence>